<dbReference type="SUPFAM" id="SSF47986">
    <property type="entry name" value="DEATH domain"/>
    <property type="match status" value="1"/>
</dbReference>
<dbReference type="GO" id="GO:0006955">
    <property type="term" value="P:immune response"/>
    <property type="evidence" value="ECO:0007669"/>
    <property type="project" value="InterPro"/>
</dbReference>
<dbReference type="GO" id="GO:0045121">
    <property type="term" value="C:membrane raft"/>
    <property type="evidence" value="ECO:0007669"/>
    <property type="project" value="TreeGrafter"/>
</dbReference>
<evidence type="ECO:0000313" key="5">
    <source>
        <dbReference type="Proteomes" id="UP000504612"/>
    </source>
</evidence>
<dbReference type="PRINTS" id="PR01680">
    <property type="entry name" value="TNFACTORR6"/>
</dbReference>
<keyword evidence="1" id="KW-1015">Disulfide bond</keyword>
<dbReference type="PANTHER" id="PTHR46874">
    <property type="entry name" value="TUMOR NECROSIS FACTOR RECEPTOR SUPERFAMILY MEMBER 6"/>
    <property type="match status" value="1"/>
</dbReference>
<keyword evidence="2" id="KW-1133">Transmembrane helix</keyword>
<dbReference type="GO" id="GO:0097527">
    <property type="term" value="P:necroptotic signaling pathway"/>
    <property type="evidence" value="ECO:0007669"/>
    <property type="project" value="TreeGrafter"/>
</dbReference>
<accession>A0A6J1VID3</accession>
<evidence type="ECO:0000313" key="6">
    <source>
        <dbReference type="RefSeq" id="XP_026542947.1"/>
    </source>
</evidence>
<dbReference type="GO" id="GO:0031265">
    <property type="term" value="C:CD95 death-inducing signaling complex"/>
    <property type="evidence" value="ECO:0007669"/>
    <property type="project" value="TreeGrafter"/>
</dbReference>
<feature type="signal peptide" evidence="3">
    <location>
        <begin position="1"/>
        <end position="17"/>
    </location>
</feature>
<keyword evidence="3" id="KW-0732">Signal</keyword>
<gene>
    <name evidence="6" type="primary">FAS</name>
</gene>
<feature type="domain" description="TNFR-Cys" evidence="4">
    <location>
        <begin position="109"/>
        <end position="148"/>
    </location>
</feature>
<feature type="domain" description="TNFR-Cys" evidence="4">
    <location>
        <begin position="65"/>
        <end position="108"/>
    </location>
</feature>
<reference evidence="6" key="1">
    <citation type="submission" date="2025-08" db="UniProtKB">
        <authorList>
            <consortium name="RefSeq"/>
        </authorList>
    </citation>
    <scope>IDENTIFICATION</scope>
</reference>
<dbReference type="Pfam" id="PF00020">
    <property type="entry name" value="TNFR_c6"/>
    <property type="match status" value="2"/>
</dbReference>
<feature type="repeat" description="TNFR-Cys" evidence="1">
    <location>
        <begin position="65"/>
        <end position="108"/>
    </location>
</feature>
<dbReference type="KEGG" id="nss:113425161"/>
<proteinExistence type="predicted"/>
<feature type="chain" id="PRO_5026742940" evidence="3">
    <location>
        <begin position="18"/>
        <end position="322"/>
    </location>
</feature>
<dbReference type="GO" id="GO:0097049">
    <property type="term" value="P:motor neuron apoptotic process"/>
    <property type="evidence" value="ECO:0007669"/>
    <property type="project" value="TreeGrafter"/>
</dbReference>
<organism evidence="5 6">
    <name type="scientific">Notechis scutatus</name>
    <name type="common">mainland tiger snake</name>
    <dbReference type="NCBI Taxonomy" id="8663"/>
    <lineage>
        <taxon>Eukaryota</taxon>
        <taxon>Metazoa</taxon>
        <taxon>Chordata</taxon>
        <taxon>Craniata</taxon>
        <taxon>Vertebrata</taxon>
        <taxon>Euteleostomi</taxon>
        <taxon>Lepidosauria</taxon>
        <taxon>Squamata</taxon>
        <taxon>Bifurcata</taxon>
        <taxon>Unidentata</taxon>
        <taxon>Episquamata</taxon>
        <taxon>Toxicofera</taxon>
        <taxon>Serpentes</taxon>
        <taxon>Colubroidea</taxon>
        <taxon>Elapidae</taxon>
        <taxon>Hydrophiinae</taxon>
        <taxon>Notechis</taxon>
    </lineage>
</organism>
<keyword evidence="5" id="KW-1185">Reference proteome</keyword>
<dbReference type="GO" id="GO:0005031">
    <property type="term" value="F:tumor necrosis factor receptor activity"/>
    <property type="evidence" value="ECO:0007669"/>
    <property type="project" value="TreeGrafter"/>
</dbReference>
<dbReference type="InterPro" id="IPR001368">
    <property type="entry name" value="TNFR/NGFR_Cys_rich_reg"/>
</dbReference>
<protein>
    <submittedName>
        <fullName evidence="6">Tumor necrosis factor receptor superfamily member 6</fullName>
    </submittedName>
</protein>
<dbReference type="InterPro" id="IPR011029">
    <property type="entry name" value="DEATH-like_dom_sf"/>
</dbReference>
<dbReference type="Proteomes" id="UP000504612">
    <property type="component" value="Unplaced"/>
</dbReference>
<dbReference type="GeneID" id="113425161"/>
<dbReference type="PANTHER" id="PTHR46874:SF1">
    <property type="entry name" value="TUMOR NECROSIS FACTOR RECEPTOR SUPERFAMILY MEMBER 6"/>
    <property type="match status" value="1"/>
</dbReference>
<keyword evidence="6" id="KW-0675">Receptor</keyword>
<dbReference type="SUPFAM" id="SSF57586">
    <property type="entry name" value="TNF receptor-like"/>
    <property type="match status" value="2"/>
</dbReference>
<sequence length="322" mass="36749">MFQLLLFISPILDLTAARSLHNSGSNQNCHSGQYEFNGICCDFCKPGSVAKSLDCTRNPKKNCKLCTEGKDYMDKDNYITTCLRCNYCDAEHGMETEQNCTITQNVKCRCRIGFFCNSPKPCHHCEKCDQCENGIIEKDCTPTQNTVCGKKDSAKDNLRWLWLILLLAVIVGLILWWRCCPGCRIQRKPNQKGPNDESYELKKIEYPDINWKPHIPEIVCDMEVNQVRKLVRKLGICTAQIDEISHDNMSLCDQIGLFMLTWHISACITSATGLVDTAMLPDKHPSKITLCYLRRSLSIAISLLYKNRRHYTIHKGLLLTEV</sequence>
<dbReference type="SMART" id="SM00208">
    <property type="entry name" value="TNFR"/>
    <property type="match status" value="3"/>
</dbReference>
<evidence type="ECO:0000259" key="4">
    <source>
        <dbReference type="PROSITE" id="PS50050"/>
    </source>
</evidence>
<dbReference type="GO" id="GO:0006924">
    <property type="term" value="P:activation-induced cell death of T cells"/>
    <property type="evidence" value="ECO:0007669"/>
    <property type="project" value="TreeGrafter"/>
</dbReference>
<keyword evidence="2" id="KW-0812">Transmembrane</keyword>
<dbReference type="GO" id="GO:0032872">
    <property type="term" value="P:regulation of stress-activated MAPK cascade"/>
    <property type="evidence" value="ECO:0007669"/>
    <property type="project" value="TreeGrafter"/>
</dbReference>
<dbReference type="PROSITE" id="PS00652">
    <property type="entry name" value="TNFR_NGFR_1"/>
    <property type="match status" value="1"/>
</dbReference>
<dbReference type="Gene3D" id="2.10.50.10">
    <property type="entry name" value="Tumor Necrosis Factor Receptor, subunit A, domain 2"/>
    <property type="match status" value="3"/>
</dbReference>
<dbReference type="RefSeq" id="XP_026542947.1">
    <property type="nucleotide sequence ID" value="XM_026687162.1"/>
</dbReference>
<evidence type="ECO:0000256" key="2">
    <source>
        <dbReference type="SAM" id="Phobius"/>
    </source>
</evidence>
<feature type="disulfide bond" evidence="1">
    <location>
        <begin position="110"/>
        <end position="125"/>
    </location>
</feature>
<dbReference type="GO" id="GO:0097192">
    <property type="term" value="P:extrinsic apoptotic signaling pathway in absence of ligand"/>
    <property type="evidence" value="ECO:0007669"/>
    <property type="project" value="TreeGrafter"/>
</dbReference>
<keyword evidence="2" id="KW-0472">Membrane</keyword>
<dbReference type="AlphaFoldDB" id="A0A6J1VID3"/>
<feature type="repeat" description="TNFR-Cys" evidence="1">
    <location>
        <begin position="109"/>
        <end position="148"/>
    </location>
</feature>
<dbReference type="InterPro" id="IPR008063">
    <property type="entry name" value="Fas_rcpt"/>
</dbReference>
<dbReference type="GO" id="GO:0009897">
    <property type="term" value="C:external side of plasma membrane"/>
    <property type="evidence" value="ECO:0007669"/>
    <property type="project" value="TreeGrafter"/>
</dbReference>
<dbReference type="Gene3D" id="1.10.533.10">
    <property type="entry name" value="Death Domain, Fas"/>
    <property type="match status" value="1"/>
</dbReference>
<dbReference type="PROSITE" id="PS50050">
    <property type="entry name" value="TNFR_NGFR_2"/>
    <property type="match status" value="2"/>
</dbReference>
<dbReference type="CTD" id="355"/>
<dbReference type="GO" id="GO:0043066">
    <property type="term" value="P:negative regulation of apoptotic process"/>
    <property type="evidence" value="ECO:0007669"/>
    <property type="project" value="TreeGrafter"/>
</dbReference>
<feature type="transmembrane region" description="Helical" evidence="2">
    <location>
        <begin position="160"/>
        <end position="179"/>
    </location>
</feature>
<comment type="caution">
    <text evidence="1">Lacks conserved residue(s) required for the propagation of feature annotation.</text>
</comment>
<evidence type="ECO:0000256" key="3">
    <source>
        <dbReference type="SAM" id="SignalP"/>
    </source>
</evidence>
<evidence type="ECO:0000256" key="1">
    <source>
        <dbReference type="PROSITE-ProRule" id="PRU00206"/>
    </source>
</evidence>
<name>A0A6J1VID3_9SAUR</name>